<reference evidence="1 2" key="1">
    <citation type="submission" date="2019-03" db="EMBL/GenBank/DDBJ databases">
        <title>Efficiently degradation of phenoxyalkanoic acid herbicides by Cupriavidus oxalaticus strain X32.</title>
        <authorList>
            <person name="Sheng X."/>
        </authorList>
    </citation>
    <scope>NUCLEOTIDE SEQUENCE [LARGE SCALE GENOMIC DNA]</scope>
    <source>
        <strain evidence="1 2">X32</strain>
        <plasmid evidence="1 2">unnamed4</plasmid>
    </source>
</reference>
<dbReference type="OrthoDB" id="9146829at2"/>
<name>A0A4P7LS02_9BURK</name>
<sequence>MATESPKKTSLGTISLLSCRDVGARAWELQARAQRVPRGKGNKDTGGTPGVHAIRTTWLRVVDRTMQTSTGASLRYVDPVLEEIFVSATGTAGQVSLLIAGTWQSVQLSGEQRVEASGVGPHPFGGAGGIDVPPYVLHEGSLELAAGALSDVFVAKNVDIVGPVLLERECVVFTAHVPRLDKPADRIQTCVRLSMSDGNHFIELLPARQSSHAAFQWRAVWSALRTVLATSQQTAWLRADFFVGEDLPSLTWPVTVSNGRLQVDWSKPSLPQDITRIWLADQPMESQLLPPERVLELAPRKTELSIGSNFIRLSRAVSGATSANISYVWRTGTEHMDLGGKVPLVHAARKVLQQLRGAYGEVAETRDKPEIGFVAESRGWVALPFAPESDAFKLPKRVAPADSKEASGGLCLGLRRHDLRQPGVPASEVPWSVQLDAPEDFSFALQFDLTDPAKPELSEANVTLAGCALRIVGALWLAARKPDGDDALPRVDADADAFVPVELANCYDTGRAPFVLEGCSVLAPSRASGVDWDAAALRWKRSPSLGAGAALRIRPKMLDPGASPLRGWFRHPKLPTIQAMPLTRYNLTSVVPHASRALEPYTSAETEFVLTGLQTLSPRIGDKQRATFEPLPNVDMPAAALTMPGVATRAQNAATYYFEGSYSLVVCTEPQARTGVPVDEEQNPTPREPVITARDPAQLVQLAQERARMGKLAEAQDARMFPATPAGSVVAVVPDGLAPPLTWSATAQVSDAVDFANWTLGSVTFKEVNAWTWRASGDMLLIGPNGKADLSRPGSVSLGGNGQVAVVGWSLADRDGAATVRDGRGMSSEKALRSDTFVRRSVSLGNRTGELRSSLQVLPMAGPGIANWCLAFTDLYVEEGAADWKPPAGTGAASALDVCWTWSLFVDDGGVPFGMKKSITSLSLGGVFRFAPAALVQVSFDAQGKEVTGCVIDGALGLGAASRPRPNDPRCRVRLTFVASAHSGLNLSGISTPWPGNTVEWELDDALEIFGTDSARLSGVPQIGLNGLKLVSPSMTMQVLGSLVTVKLVYVPGSDRQLKLATGRPGHTPLAGALSIADVRVDLATATLSRLEVDAQLRTGVTVCLVEAPGMTPANVLSVQWFGNVVSFKEVHVDPISRSFTLGSLDPQKVRVIPGCPLADLVTASLAFTTAEEQGGSFKLRSVFFEIVAKSIDGTLTISHLMHQSGDGAPRDAFRFDGGLNRESAIGWPELEPPALGTADSVEMAFAGRPPVGHLVAIRLADHRIDGSQIEPRKAAGVAGIRLRGSQRRQPAATWLVEAHQEFRWTGYPATRFEAAVAMQLWSATELAEAIKDLGDNFAFTPSYRGDGVSVPDFPDPGVRRVRIGMAGLFGPAVVKALKNLEDTWIVVGSGSFLVPANTTPTAHLHLHLPMVAILDAPGDDEEYLPREPLRQALRDALSVDARVKPLRMSRHDLLNLPVVLPPDTAEGLGKLSRPAEEPVPFAMAFIGAQGTSGAQLGRGFLHEGNEFMEVCWHVEQFQRAGKSNASLGLPFVFPRAAVMLCALRDWPMIVPSRVLSILVAFDDSSGDRHSHVRTVSVEPIAPESTLRDRHLQADLVVGTTNGIKLIPVKSGKALAEEGPSQLLQAVLGTVSAPAFVVLRTVDQGPLHVALRLPLAKGAALASVRFPLRLRSTFLHTDNRRTWPERTGNPLKSQMDVVLDARSHRRSAGMVSTSLHGMVAPARLAGDAFSAVATPKAATVWLQRNEDLALASLDLDVQDAAPVATAGTRMVRAVVPSTRSLAEALVRADSTLADAAVSLQTYLPPVLYDFDQSDRAGAFSLSRARVLWAPAGANLGSSARAFAGPTAARWARLPRPQALPVNDGLSGTWRRPVGWYGQPEASCLVLRGRWNAFFGVPDKKSGVPAWGLLIGQPEPQTAASSGQDLLWRGTVRIRCLALGSTTSNAAARLMALLDAQKESVRAGLRHESGWAPFERVTLERTDAGDKYLVFHPAEDSPLIRGEGDCVFELALDVAHNFPEAVNPEVERLEFTAKEPLGANGQLAPVSFHSIGIKVFVPRAGTFALPLTGRTVFFDDPEYDLALSKVEPASANGLTGPVSAQKRYQIWVDRGFVTPGETMALRAGGLPVSLTAAVKRRDSANFEVLQFKLTEMIASEAVSLEPGRLVSLPLSMLANGAGALCPGDLLMLRAKASPDDSEPANLFIGVKSRSALPAPEAMYSLLAFEKNRDPKEQYAWCALHSPNPAADTLSSYQRDDEGEAKLVRRAHFRWESTESSLSTLEFGIMKTHLPSESTHIPESAEKEVS</sequence>
<protein>
    <submittedName>
        <fullName evidence="1">Uncharacterized protein</fullName>
    </submittedName>
</protein>
<dbReference type="EMBL" id="CP038639">
    <property type="protein sequence ID" value="QBY56453.1"/>
    <property type="molecule type" value="Genomic_DNA"/>
</dbReference>
<geneLocation type="plasmid" evidence="1">
    <name>unnamed4</name>
</geneLocation>
<accession>A0A4P7LS02</accession>
<evidence type="ECO:0000313" key="1">
    <source>
        <dbReference type="EMBL" id="QBY56453.1"/>
    </source>
</evidence>
<gene>
    <name evidence="1" type="ORF">E0W60_36325</name>
</gene>
<keyword evidence="1" id="KW-0614">Plasmid</keyword>
<proteinExistence type="predicted"/>
<dbReference type="KEGG" id="cox:E0W60_36325"/>
<evidence type="ECO:0000313" key="2">
    <source>
        <dbReference type="Proteomes" id="UP000295294"/>
    </source>
</evidence>
<dbReference type="RefSeq" id="WP_135707683.1">
    <property type="nucleotide sequence ID" value="NZ_CP038639.1"/>
</dbReference>
<dbReference type="PROSITE" id="PS51257">
    <property type="entry name" value="PROKAR_LIPOPROTEIN"/>
    <property type="match status" value="1"/>
</dbReference>
<dbReference type="Proteomes" id="UP000295294">
    <property type="component" value="Plasmid unnamed4"/>
</dbReference>
<organism evidence="1 2">
    <name type="scientific">Cupriavidus oxalaticus</name>
    <dbReference type="NCBI Taxonomy" id="96344"/>
    <lineage>
        <taxon>Bacteria</taxon>
        <taxon>Pseudomonadati</taxon>
        <taxon>Pseudomonadota</taxon>
        <taxon>Betaproteobacteria</taxon>
        <taxon>Burkholderiales</taxon>
        <taxon>Burkholderiaceae</taxon>
        <taxon>Cupriavidus</taxon>
    </lineage>
</organism>